<dbReference type="EMBL" id="SNRW01028396">
    <property type="protein sequence ID" value="KAA6359434.1"/>
    <property type="molecule type" value="Genomic_DNA"/>
</dbReference>
<protein>
    <submittedName>
        <fullName evidence="1">Uncharacterized protein</fullName>
    </submittedName>
</protein>
<proteinExistence type="predicted"/>
<reference evidence="1 2" key="1">
    <citation type="submission" date="2019-03" db="EMBL/GenBank/DDBJ databases">
        <title>Single cell metagenomics reveals metabolic interactions within the superorganism composed of flagellate Streblomastix strix and complex community of Bacteroidetes bacteria on its surface.</title>
        <authorList>
            <person name="Treitli S.C."/>
            <person name="Kolisko M."/>
            <person name="Husnik F."/>
            <person name="Keeling P."/>
            <person name="Hampl V."/>
        </authorList>
    </citation>
    <scope>NUCLEOTIDE SEQUENCE [LARGE SCALE GENOMIC DNA]</scope>
    <source>
        <strain evidence="1">ST1C</strain>
    </source>
</reference>
<sequence>YRQNVGEPVDNLLREGSNTTGLPVVYISGSGSDTTGSGNIDSPYQTLRYGIARVDKTKYAEINVQQGVFDVSYIVAHDAKIRIKGEAYHICTLTNSVMPDEGMLWLQSGTIMYLMDFTIIPCQTQNHDAPMIEITEGALIRIRKCYFRSNHIDKMPDVTKDFYNSPIIRVERGRGGLYDCLFYKIYTSGGSPIQIAYGIDDMNFDTIDLEARLNASKTQQAATTYQYKTPNKFEMKNCTFKQ</sequence>
<dbReference type="SUPFAM" id="SSF51126">
    <property type="entry name" value="Pectin lyase-like"/>
    <property type="match status" value="1"/>
</dbReference>
<feature type="non-terminal residue" evidence="1">
    <location>
        <position position="242"/>
    </location>
</feature>
<evidence type="ECO:0000313" key="1">
    <source>
        <dbReference type="EMBL" id="KAA6359434.1"/>
    </source>
</evidence>
<comment type="caution">
    <text evidence="1">The sequence shown here is derived from an EMBL/GenBank/DDBJ whole genome shotgun (WGS) entry which is preliminary data.</text>
</comment>
<feature type="non-terminal residue" evidence="1">
    <location>
        <position position="1"/>
    </location>
</feature>
<dbReference type="Proteomes" id="UP000324800">
    <property type="component" value="Unassembled WGS sequence"/>
</dbReference>
<dbReference type="Gene3D" id="3.30.1910.20">
    <property type="entry name" value="asparaginyl-tRNA synthetase, N-terminal domain"/>
    <property type="match status" value="1"/>
</dbReference>
<dbReference type="InterPro" id="IPR011050">
    <property type="entry name" value="Pectin_lyase_fold/virulence"/>
</dbReference>
<gene>
    <name evidence="1" type="ORF">EZS28_045039</name>
</gene>
<dbReference type="AlphaFoldDB" id="A0A5J4TLZ7"/>
<accession>A0A5J4TLZ7</accession>
<organism evidence="1 2">
    <name type="scientific">Streblomastix strix</name>
    <dbReference type="NCBI Taxonomy" id="222440"/>
    <lineage>
        <taxon>Eukaryota</taxon>
        <taxon>Metamonada</taxon>
        <taxon>Preaxostyla</taxon>
        <taxon>Oxymonadida</taxon>
        <taxon>Streblomastigidae</taxon>
        <taxon>Streblomastix</taxon>
    </lineage>
</organism>
<name>A0A5J4TLZ7_9EUKA</name>
<evidence type="ECO:0000313" key="2">
    <source>
        <dbReference type="Proteomes" id="UP000324800"/>
    </source>
</evidence>